<dbReference type="EMBL" id="MVGT01000452">
    <property type="protein sequence ID" value="OVA17151.1"/>
    <property type="molecule type" value="Genomic_DNA"/>
</dbReference>
<dbReference type="PANTHER" id="PTHR47337">
    <property type="entry name" value="TETRATRICOPEPTIDE REPEAT (TPR)-LIKE SUPERFAMILY PROTEIN"/>
    <property type="match status" value="1"/>
</dbReference>
<evidence type="ECO:0000313" key="2">
    <source>
        <dbReference type="Proteomes" id="UP000195402"/>
    </source>
</evidence>
<dbReference type="InterPro" id="IPR046341">
    <property type="entry name" value="SET_dom_sf"/>
</dbReference>
<dbReference type="STRING" id="56857.A0A200R368"/>
<accession>A0A200R368</accession>
<dbReference type="Proteomes" id="UP000195402">
    <property type="component" value="Unassembled WGS sequence"/>
</dbReference>
<dbReference type="PANTHER" id="PTHR47337:SF1">
    <property type="entry name" value="TETRATRICOPEPTIDE REPEAT (TPR)-LIKE SUPERFAMILY PROTEIN"/>
    <property type="match status" value="1"/>
</dbReference>
<dbReference type="InterPro" id="IPR019734">
    <property type="entry name" value="TPR_rpt"/>
</dbReference>
<protein>
    <submittedName>
        <fullName evidence="1">SET domain</fullName>
    </submittedName>
</protein>
<sequence length="814" mass="90163">MEKLKLVVPSNLKRMISESTPEDLPYTCSSLLDFFQSLQLFHHVVRELTDPEMALCRKNADAALDFKRKGNDCFSAGDYAKALSFYSQQALCIAPMDDADDEDKNLVATLYVNRASSLHKMGLLVECIRDCNRAVVLLPSYAKAWYRRGMANASLENYEDAIHDLDIAMNMELSLGGKSRIKDELEIITTQGRRKSSSPHELNKKNLSSFVEPSQIKLKCVSTPTKGRGMASASDIPHASLIHSEEPYAVIILKDCRKTHCHFCLNKLPSDTVPCSSCSMALYCSQHCQAQAGGQRYRSNLNTNPTHGNISTDLERYIERISLDSNSGDPVADSNLEWAAEHRHECGGVHWPAVLPAEIILAGRVLVKSMEQRRDTRGAMKPMEALEICHNYACMPSESKLELHIYSIVLTYCLQQSCGANFPLNGLSASKLVVLISQIKVNSMAVVHMKSLDACELDEHCGKLSRMDDALTNNIEQVRVGQAIYSTGSLFNHSCQPNVHAYFLSRTLLVRATEFVVAGYPLELSYGPQVGQWDHKDRQKFLEDQYSFKCQCSGCSEMNLSDLVINAFSCVKPNCFGAVLDSSVINCETQEANCLLDGPTICSLEQPLPVDMLKRDGINEVAHLLFEQTDNSLRTNPGYCLNCGSYRDLESSREAIKKAETNIKRLQSAVASRKVPTSILSDALGSLDVLRSTMHAYSKYIAQVEDNFAEAFCLIGDFLSSVQHCKASIEILEKLYHTNHIVIGNELVKLTSIQQCLGDCTSAMDSINRLDAIFSLYYGTHAAKVIPYLNSLKSEAGKLVQQGDSSYASSSSKG</sequence>
<dbReference type="FunCoup" id="A0A200R368">
    <property type="interactions" value="1882"/>
</dbReference>
<organism evidence="1 2">
    <name type="scientific">Macleaya cordata</name>
    <name type="common">Five-seeded plume-poppy</name>
    <name type="synonym">Bocconia cordata</name>
    <dbReference type="NCBI Taxonomy" id="56857"/>
    <lineage>
        <taxon>Eukaryota</taxon>
        <taxon>Viridiplantae</taxon>
        <taxon>Streptophyta</taxon>
        <taxon>Embryophyta</taxon>
        <taxon>Tracheophyta</taxon>
        <taxon>Spermatophyta</taxon>
        <taxon>Magnoliopsida</taxon>
        <taxon>Ranunculales</taxon>
        <taxon>Papaveraceae</taxon>
        <taxon>Papaveroideae</taxon>
        <taxon>Macleaya</taxon>
    </lineage>
</organism>
<dbReference type="SMART" id="SM00028">
    <property type="entry name" value="TPR"/>
    <property type="match status" value="4"/>
</dbReference>
<dbReference type="SUPFAM" id="SSF48452">
    <property type="entry name" value="TPR-like"/>
    <property type="match status" value="1"/>
</dbReference>
<dbReference type="SUPFAM" id="SSF82199">
    <property type="entry name" value="SET domain"/>
    <property type="match status" value="1"/>
</dbReference>
<evidence type="ECO:0000313" key="1">
    <source>
        <dbReference type="EMBL" id="OVA17151.1"/>
    </source>
</evidence>
<keyword evidence="2" id="KW-1185">Reference proteome</keyword>
<dbReference type="AlphaFoldDB" id="A0A200R368"/>
<dbReference type="InterPro" id="IPR011990">
    <property type="entry name" value="TPR-like_helical_dom_sf"/>
</dbReference>
<dbReference type="Gene3D" id="6.10.140.2220">
    <property type="match status" value="1"/>
</dbReference>
<proteinExistence type="predicted"/>
<dbReference type="InParanoid" id="A0A200R368"/>
<gene>
    <name evidence="1" type="ORF">BVC80_9045g47</name>
</gene>
<name>A0A200R368_MACCD</name>
<dbReference type="OrthoDB" id="1926212at2759"/>
<dbReference type="Gene3D" id="1.25.40.10">
    <property type="entry name" value="Tetratricopeptide repeat domain"/>
    <property type="match status" value="2"/>
</dbReference>
<comment type="caution">
    <text evidence="1">The sequence shown here is derived from an EMBL/GenBank/DDBJ whole genome shotgun (WGS) entry which is preliminary data.</text>
</comment>
<reference evidence="1 2" key="1">
    <citation type="journal article" date="2017" name="Mol. Plant">
        <title>The Genome of Medicinal Plant Macleaya cordata Provides New Insights into Benzylisoquinoline Alkaloids Metabolism.</title>
        <authorList>
            <person name="Liu X."/>
            <person name="Liu Y."/>
            <person name="Huang P."/>
            <person name="Ma Y."/>
            <person name="Qing Z."/>
            <person name="Tang Q."/>
            <person name="Cao H."/>
            <person name="Cheng P."/>
            <person name="Zheng Y."/>
            <person name="Yuan Z."/>
            <person name="Zhou Y."/>
            <person name="Liu J."/>
            <person name="Tang Z."/>
            <person name="Zhuo Y."/>
            <person name="Zhang Y."/>
            <person name="Yu L."/>
            <person name="Huang J."/>
            <person name="Yang P."/>
            <person name="Peng Q."/>
            <person name="Zhang J."/>
            <person name="Jiang W."/>
            <person name="Zhang Z."/>
            <person name="Lin K."/>
            <person name="Ro D.K."/>
            <person name="Chen X."/>
            <person name="Xiong X."/>
            <person name="Shang Y."/>
            <person name="Huang S."/>
            <person name="Zeng J."/>
        </authorList>
    </citation>
    <scope>NUCLEOTIDE SEQUENCE [LARGE SCALE GENOMIC DNA]</scope>
    <source>
        <strain evidence="2">cv. BLH2017</strain>
        <tissue evidence="1">Root</tissue>
    </source>
</reference>
<dbReference type="OMA" id="FDCTCPA"/>
<dbReference type="Gene3D" id="2.170.270.10">
    <property type="entry name" value="SET domain"/>
    <property type="match status" value="2"/>
</dbReference>